<feature type="domain" description="Peptidase M16 N-terminal" evidence="10">
    <location>
        <begin position="100"/>
        <end position="143"/>
    </location>
</feature>
<evidence type="ECO:0000256" key="8">
    <source>
        <dbReference type="RuleBase" id="RU004447"/>
    </source>
</evidence>
<dbReference type="Pfam" id="PF05193">
    <property type="entry name" value="Peptidase_M16_C"/>
    <property type="match status" value="2"/>
</dbReference>
<feature type="domain" description="Peptidase M16 C-terminal" evidence="11">
    <location>
        <begin position="800"/>
        <end position="923"/>
    </location>
</feature>
<dbReference type="InterPro" id="IPR050626">
    <property type="entry name" value="Peptidase_M16"/>
</dbReference>
<comment type="cofactor">
    <cofactor evidence="1">
        <name>Zn(2+)</name>
        <dbReference type="ChEBI" id="CHEBI:29105"/>
    </cofactor>
</comment>
<dbReference type="OrthoDB" id="9811314at2"/>
<dbReference type="HOGENOM" id="CLU_306466_0_0_7"/>
<feature type="region of interest" description="Disordered" evidence="9">
    <location>
        <begin position="39"/>
        <end position="76"/>
    </location>
</feature>
<comment type="similarity">
    <text evidence="2 8">Belongs to the peptidase M16 family.</text>
</comment>
<dbReference type="Proteomes" id="UP000001880">
    <property type="component" value="Chromosome"/>
</dbReference>
<keyword evidence="5" id="KW-0378">Hydrolase</keyword>
<dbReference type="Pfam" id="PF00675">
    <property type="entry name" value="Peptidase_M16"/>
    <property type="match status" value="1"/>
</dbReference>
<dbReference type="InterPro" id="IPR001431">
    <property type="entry name" value="Pept_M16_Zn_BS"/>
</dbReference>
<organism evidence="12 13">
    <name type="scientific">Haliangium ochraceum (strain DSM 14365 / JCM 11303 / SMP-2)</name>
    <dbReference type="NCBI Taxonomy" id="502025"/>
    <lineage>
        <taxon>Bacteria</taxon>
        <taxon>Pseudomonadati</taxon>
        <taxon>Myxococcota</taxon>
        <taxon>Polyangia</taxon>
        <taxon>Haliangiales</taxon>
        <taxon>Kofleriaceae</taxon>
        <taxon>Haliangium</taxon>
    </lineage>
</organism>
<keyword evidence="3" id="KW-0645">Protease</keyword>
<evidence type="ECO:0000256" key="1">
    <source>
        <dbReference type="ARBA" id="ARBA00001947"/>
    </source>
</evidence>
<evidence type="ECO:0000256" key="2">
    <source>
        <dbReference type="ARBA" id="ARBA00007261"/>
    </source>
</evidence>
<keyword evidence="4" id="KW-0479">Metal-binding</keyword>
<evidence type="ECO:0000256" key="7">
    <source>
        <dbReference type="ARBA" id="ARBA00023049"/>
    </source>
</evidence>
<evidence type="ECO:0000313" key="13">
    <source>
        <dbReference type="Proteomes" id="UP000001880"/>
    </source>
</evidence>
<dbReference type="GO" id="GO:0046872">
    <property type="term" value="F:metal ion binding"/>
    <property type="evidence" value="ECO:0007669"/>
    <property type="project" value="UniProtKB-KW"/>
</dbReference>
<evidence type="ECO:0000256" key="3">
    <source>
        <dbReference type="ARBA" id="ARBA00022670"/>
    </source>
</evidence>
<dbReference type="SUPFAM" id="SSF63411">
    <property type="entry name" value="LuxS/MPP-like metallohydrolase"/>
    <property type="match status" value="4"/>
</dbReference>
<evidence type="ECO:0000256" key="9">
    <source>
        <dbReference type="SAM" id="MobiDB-lite"/>
    </source>
</evidence>
<evidence type="ECO:0000259" key="10">
    <source>
        <dbReference type="Pfam" id="PF00675"/>
    </source>
</evidence>
<dbReference type="InterPro" id="IPR007863">
    <property type="entry name" value="Peptidase_M16_C"/>
</dbReference>
<keyword evidence="13" id="KW-1185">Reference proteome</keyword>
<protein>
    <submittedName>
        <fullName evidence="12">Peptidase M16 domain protein</fullName>
    </submittedName>
</protein>
<dbReference type="PROSITE" id="PS00143">
    <property type="entry name" value="INSULINASE"/>
    <property type="match status" value="1"/>
</dbReference>
<dbReference type="AlphaFoldDB" id="D0LQE0"/>
<dbReference type="STRING" id="502025.Hoch_6480"/>
<keyword evidence="7" id="KW-0482">Metalloprotease</keyword>
<dbReference type="InterPro" id="IPR011249">
    <property type="entry name" value="Metalloenz_LuxS/M16"/>
</dbReference>
<reference evidence="12 13" key="1">
    <citation type="journal article" date="2010" name="Stand. Genomic Sci.">
        <title>Complete genome sequence of Haliangium ochraceum type strain (SMP-2).</title>
        <authorList>
            <consortium name="US DOE Joint Genome Institute (JGI-PGF)"/>
            <person name="Ivanova N."/>
            <person name="Daum C."/>
            <person name="Lang E."/>
            <person name="Abt B."/>
            <person name="Kopitz M."/>
            <person name="Saunders E."/>
            <person name="Lapidus A."/>
            <person name="Lucas S."/>
            <person name="Glavina Del Rio T."/>
            <person name="Nolan M."/>
            <person name="Tice H."/>
            <person name="Copeland A."/>
            <person name="Cheng J.F."/>
            <person name="Chen F."/>
            <person name="Bruce D."/>
            <person name="Goodwin L."/>
            <person name="Pitluck S."/>
            <person name="Mavromatis K."/>
            <person name="Pati A."/>
            <person name="Mikhailova N."/>
            <person name="Chen A."/>
            <person name="Palaniappan K."/>
            <person name="Land M."/>
            <person name="Hauser L."/>
            <person name="Chang Y.J."/>
            <person name="Jeffries C.D."/>
            <person name="Detter J.C."/>
            <person name="Brettin T."/>
            <person name="Rohde M."/>
            <person name="Goker M."/>
            <person name="Bristow J."/>
            <person name="Markowitz V."/>
            <person name="Eisen J.A."/>
            <person name="Hugenholtz P."/>
            <person name="Kyrpides N.C."/>
            <person name="Klenk H.P."/>
        </authorList>
    </citation>
    <scope>NUCLEOTIDE SEQUENCE [LARGE SCALE GENOMIC DNA]</scope>
    <source>
        <strain evidence="13">DSM 14365 / CIP 107738 / JCM 11303 / AJ 13395 / SMP-2</strain>
    </source>
</reference>
<dbReference type="PANTHER" id="PTHR43690">
    <property type="entry name" value="NARDILYSIN"/>
    <property type="match status" value="1"/>
</dbReference>
<evidence type="ECO:0000256" key="5">
    <source>
        <dbReference type="ARBA" id="ARBA00022801"/>
    </source>
</evidence>
<dbReference type="InterPro" id="IPR011765">
    <property type="entry name" value="Pept_M16_N"/>
</dbReference>
<evidence type="ECO:0000313" key="12">
    <source>
        <dbReference type="EMBL" id="ACY18949.1"/>
    </source>
</evidence>
<evidence type="ECO:0000256" key="4">
    <source>
        <dbReference type="ARBA" id="ARBA00022723"/>
    </source>
</evidence>
<name>D0LQE0_HALO1</name>
<feature type="domain" description="Peptidase M16 C-terminal" evidence="11">
    <location>
        <begin position="303"/>
        <end position="473"/>
    </location>
</feature>
<feature type="compositionally biased region" description="Pro residues" evidence="9">
    <location>
        <begin position="43"/>
        <end position="54"/>
    </location>
</feature>
<gene>
    <name evidence="12" type="ordered locus">Hoch_6480</name>
</gene>
<evidence type="ECO:0000259" key="11">
    <source>
        <dbReference type="Pfam" id="PF05193"/>
    </source>
</evidence>
<dbReference type="eggNOG" id="COG0612">
    <property type="taxonomic scope" value="Bacteria"/>
</dbReference>
<proteinExistence type="inferred from homology"/>
<dbReference type="PANTHER" id="PTHR43690:SF17">
    <property type="entry name" value="PROTEIN YHJJ"/>
    <property type="match status" value="1"/>
</dbReference>
<dbReference type="GO" id="GO:0006508">
    <property type="term" value="P:proteolysis"/>
    <property type="evidence" value="ECO:0007669"/>
    <property type="project" value="UniProtKB-KW"/>
</dbReference>
<keyword evidence="6" id="KW-0862">Zinc</keyword>
<dbReference type="GO" id="GO:0004222">
    <property type="term" value="F:metalloendopeptidase activity"/>
    <property type="evidence" value="ECO:0007669"/>
    <property type="project" value="InterPro"/>
</dbReference>
<dbReference type="Gene3D" id="3.30.830.10">
    <property type="entry name" value="Metalloenzyme, LuxS/M16 peptidase-like"/>
    <property type="match status" value="4"/>
</dbReference>
<evidence type="ECO:0000256" key="6">
    <source>
        <dbReference type="ARBA" id="ARBA00022833"/>
    </source>
</evidence>
<accession>D0LQE0</accession>
<sequence>MLGSMSPELACSSAATNARRGRSFAIPLAAGLLLSLAACGEKSPPPEQPTPPQPSVEVETADTPSDILASSDLPEPLPAPLADDAMGVTVHRLANGLTVYISTDRQTPRFTSWIAVRAGSRHDPADSTGLAHYLEHMLFKGTGALGTIDADAEAVHLLRIAELYDALRATDDEGERGEILTAIDAETQKSARFAVPNEFEQTYGKLGINRLNAFTSFDQTVYLSEVPSTRLEAWARVEAERFRNPRFRLFYPELEAVYEEKNRSLDNPAWRTFESMFQALFPGHPYGSQSTIGLIEHLKVPAYADMVAFFQRWYVPNNIAIVLAGDIDAETALPVIEKYFSDWAPRALETPAAGELAPLSERVQRTVKAPGEAEVHLAWQLVPANHEDEPALYILDQLMDNATAGLIEVELVLSQKLPDAGAYTEIMREAGAWMMYGTAREGQSLAEVEGLLLGVVEKLKAGDFTQEQLDAVKLNATIREMRELESNWARVAKMTEAFVNHTPWSQAADRSERIKAVTREDVIAVANTYLGDAYVAVYREKGEFTPPKITKPQITPVAIDPERQSAFAAEILAMPASELEPEWLVEGEHYTRTKLPSGTLIAAPNRANELFTLSYEFDFGYQQRPLLCLALELMEQSGIRGEGAMSPAELKRALFAMGTTVSVRCGVDSASLTLSGIDDKLEDSVRLLDAWLHRPALTQDTRDKLVANILSQRKDELEDPRQIGRALANFARYGKNSPSLVEPSNQALRRANLRELGRLLASLPSTRHRSSYFGPRAADAVAAQVTLGRRHRPAPKVPAESFRRVADGRIFFLDQKRAQAEISITLPEKPLPAEERALARLFSEYVGGGMGALIFQEIREARGLAYSAWGYYATGRRPQDAAAVFASIGTQADKTFEALKAMLPLLRQTPLQPARFASAKRNLLEEYRTNRVLPRAVPDAVKGWDDLGEASDPRPRSWEFVQTAEIDQLGEFSQRLGSEPLIISIMGDAERIDMDALGSIAPIEKVTVEQLFSY</sequence>
<dbReference type="KEGG" id="hoh:Hoch_6480"/>
<dbReference type="EMBL" id="CP001804">
    <property type="protein sequence ID" value="ACY18949.1"/>
    <property type="molecule type" value="Genomic_DNA"/>
</dbReference>